<organism evidence="2 3">
    <name type="scientific">Dokdonia ponticola</name>
    <dbReference type="NCBI Taxonomy" id="2041041"/>
    <lineage>
        <taxon>Bacteria</taxon>
        <taxon>Pseudomonadati</taxon>
        <taxon>Bacteroidota</taxon>
        <taxon>Flavobacteriia</taxon>
        <taxon>Flavobacteriales</taxon>
        <taxon>Flavobacteriaceae</taxon>
        <taxon>Dokdonia</taxon>
    </lineage>
</organism>
<evidence type="ECO:0008006" key="4">
    <source>
        <dbReference type="Google" id="ProtNLM"/>
    </source>
</evidence>
<sequence length="50" mass="5512">MKNLILPLVNWGMGAIIIGVFAIVCIVMIVVIYNLANSDKEKNDTTHPEV</sequence>
<protein>
    <recommendedName>
        <fullName evidence="4">DUF3149 domain-containing protein</fullName>
    </recommendedName>
</protein>
<evidence type="ECO:0000313" key="3">
    <source>
        <dbReference type="Proteomes" id="UP001596043"/>
    </source>
</evidence>
<dbReference type="EMBL" id="JBHSFV010000008">
    <property type="protein sequence ID" value="MFC4635007.1"/>
    <property type="molecule type" value="Genomic_DNA"/>
</dbReference>
<evidence type="ECO:0000313" key="2">
    <source>
        <dbReference type="EMBL" id="MFC4635007.1"/>
    </source>
</evidence>
<comment type="caution">
    <text evidence="2">The sequence shown here is derived from an EMBL/GenBank/DDBJ whole genome shotgun (WGS) entry which is preliminary data.</text>
</comment>
<reference evidence="3" key="1">
    <citation type="journal article" date="2019" name="Int. J. Syst. Evol. Microbiol.">
        <title>The Global Catalogue of Microorganisms (GCM) 10K type strain sequencing project: providing services to taxonomists for standard genome sequencing and annotation.</title>
        <authorList>
            <consortium name="The Broad Institute Genomics Platform"/>
            <consortium name="The Broad Institute Genome Sequencing Center for Infectious Disease"/>
            <person name="Wu L."/>
            <person name="Ma J."/>
        </authorList>
    </citation>
    <scope>NUCLEOTIDE SEQUENCE [LARGE SCALE GENOMIC DNA]</scope>
    <source>
        <strain evidence="3">YJ-61-S</strain>
    </source>
</reference>
<keyword evidence="3" id="KW-1185">Reference proteome</keyword>
<dbReference type="Proteomes" id="UP001596043">
    <property type="component" value="Unassembled WGS sequence"/>
</dbReference>
<dbReference type="RefSeq" id="WP_379979811.1">
    <property type="nucleotide sequence ID" value="NZ_JBHSFV010000008.1"/>
</dbReference>
<proteinExistence type="predicted"/>
<keyword evidence="1" id="KW-1133">Transmembrane helix</keyword>
<keyword evidence="1" id="KW-0472">Membrane</keyword>
<gene>
    <name evidence="2" type="ORF">ACFO3O_13885</name>
</gene>
<name>A0ABV9HYU5_9FLAO</name>
<evidence type="ECO:0000256" key="1">
    <source>
        <dbReference type="SAM" id="Phobius"/>
    </source>
</evidence>
<keyword evidence="1" id="KW-0812">Transmembrane</keyword>
<accession>A0ABV9HYU5</accession>
<feature type="transmembrane region" description="Helical" evidence="1">
    <location>
        <begin position="12"/>
        <end position="36"/>
    </location>
</feature>